<evidence type="ECO:0000313" key="3">
    <source>
        <dbReference type="Proteomes" id="UP001432322"/>
    </source>
</evidence>
<feature type="non-terminal residue" evidence="2">
    <location>
        <position position="310"/>
    </location>
</feature>
<sequence length="310" mass="35596">GERYYHHPNGYIVDQDGYYDIADTEEDLIPSGRHHQGAYGHHYQPHHSVSEQFGNHPEQQADYHVEHFREGDHPDDVIDEEEEEEDDYGHYPPGTSGTVPGQYGGQQIAPHHYTNGSVRSGGTGSATLRQESMDYESQREYESDRHYDSQGPYQSDWNDDEPLSYNSRPPGANLTSPPRDGQQLPDYDWRHEEEEEYHDEHYDDAHHGDPHYDTVHDGYHDYSHLSTAAPHPQHHDNYGSHTMQQLPPDSFDPALAARRYDSHGPDDLLPTPEPDMEALRRAFSPHLQNNSDDNQWSHPSTSYDLHGQSN</sequence>
<feature type="non-terminal residue" evidence="2">
    <location>
        <position position="1"/>
    </location>
</feature>
<protein>
    <submittedName>
        <fullName evidence="2">Uncharacterized protein</fullName>
    </submittedName>
</protein>
<organism evidence="2 3">
    <name type="scientific">Pristionchus fissidentatus</name>
    <dbReference type="NCBI Taxonomy" id="1538716"/>
    <lineage>
        <taxon>Eukaryota</taxon>
        <taxon>Metazoa</taxon>
        <taxon>Ecdysozoa</taxon>
        <taxon>Nematoda</taxon>
        <taxon>Chromadorea</taxon>
        <taxon>Rhabditida</taxon>
        <taxon>Rhabditina</taxon>
        <taxon>Diplogasteromorpha</taxon>
        <taxon>Diplogasteroidea</taxon>
        <taxon>Neodiplogasteridae</taxon>
        <taxon>Pristionchus</taxon>
    </lineage>
</organism>
<feature type="region of interest" description="Disordered" evidence="1">
    <location>
        <begin position="80"/>
        <end position="310"/>
    </location>
</feature>
<proteinExistence type="predicted"/>
<dbReference type="EMBL" id="BTSY01000005">
    <property type="protein sequence ID" value="GMT30619.1"/>
    <property type="molecule type" value="Genomic_DNA"/>
</dbReference>
<dbReference type="Proteomes" id="UP001432322">
    <property type="component" value="Unassembled WGS sequence"/>
</dbReference>
<comment type="caution">
    <text evidence="2">The sequence shown here is derived from an EMBL/GenBank/DDBJ whole genome shotgun (WGS) entry which is preliminary data.</text>
</comment>
<feature type="compositionally biased region" description="Basic and acidic residues" evidence="1">
    <location>
        <begin position="187"/>
        <end position="223"/>
    </location>
</feature>
<gene>
    <name evidence="2" type="ORF">PFISCL1PPCAC_21916</name>
</gene>
<keyword evidence="3" id="KW-1185">Reference proteome</keyword>
<name>A0AAV5WF11_9BILA</name>
<evidence type="ECO:0000313" key="2">
    <source>
        <dbReference type="EMBL" id="GMT30619.1"/>
    </source>
</evidence>
<accession>A0AAV5WF11</accession>
<reference evidence="2" key="1">
    <citation type="submission" date="2023-10" db="EMBL/GenBank/DDBJ databases">
        <title>Genome assembly of Pristionchus species.</title>
        <authorList>
            <person name="Yoshida K."/>
            <person name="Sommer R.J."/>
        </authorList>
    </citation>
    <scope>NUCLEOTIDE SEQUENCE</scope>
    <source>
        <strain evidence="2">RS5133</strain>
    </source>
</reference>
<dbReference type="AlphaFoldDB" id="A0AAV5WF11"/>
<feature type="compositionally biased region" description="Basic and acidic residues" evidence="1">
    <location>
        <begin position="136"/>
        <end position="148"/>
    </location>
</feature>
<evidence type="ECO:0000256" key="1">
    <source>
        <dbReference type="SAM" id="MobiDB-lite"/>
    </source>
</evidence>
<feature type="compositionally biased region" description="Polar residues" evidence="1">
    <location>
        <begin position="286"/>
        <end position="310"/>
    </location>
</feature>